<keyword evidence="2" id="KW-0812">Transmembrane</keyword>
<evidence type="ECO:0000256" key="2">
    <source>
        <dbReference type="SAM" id="Phobius"/>
    </source>
</evidence>
<protein>
    <recommendedName>
        <fullName evidence="5">Baseplate protein J-like domain-containing protein</fullName>
    </recommendedName>
</protein>
<evidence type="ECO:0008006" key="5">
    <source>
        <dbReference type="Google" id="ProtNLM"/>
    </source>
</evidence>
<accession>A0A2H0TFM4</accession>
<reference evidence="4" key="1">
    <citation type="submission" date="2017-09" db="EMBL/GenBank/DDBJ databases">
        <title>Depth-based differentiation of microbial function through sediment-hosted aquifers and enrichment of novel symbionts in the deep terrestrial subsurface.</title>
        <authorList>
            <person name="Probst A.J."/>
            <person name="Ladd B."/>
            <person name="Jarett J.K."/>
            <person name="Geller-Mcgrath D.E."/>
            <person name="Sieber C.M.K."/>
            <person name="Emerson J.B."/>
            <person name="Anantharaman K."/>
            <person name="Thomas B.C."/>
            <person name="Malmstrom R."/>
            <person name="Stieglmeier M."/>
            <person name="Klingl A."/>
            <person name="Woyke T."/>
            <person name="Ryan C.M."/>
            <person name="Banfield J.F."/>
        </authorList>
    </citation>
    <scope>NUCLEOTIDE SEQUENCE [LARGE SCALE GENOMIC DNA]</scope>
</reference>
<evidence type="ECO:0000256" key="1">
    <source>
        <dbReference type="SAM" id="MobiDB-lite"/>
    </source>
</evidence>
<organism evidence="3 4">
    <name type="scientific">Candidatus Niyogibacteria bacterium CG10_big_fil_rev_8_21_14_0_10_42_19</name>
    <dbReference type="NCBI Taxonomy" id="1974725"/>
    <lineage>
        <taxon>Bacteria</taxon>
        <taxon>Candidatus Niyogiibacteriota</taxon>
    </lineage>
</organism>
<keyword evidence="2" id="KW-0472">Membrane</keyword>
<evidence type="ECO:0000313" key="4">
    <source>
        <dbReference type="Proteomes" id="UP000229383"/>
    </source>
</evidence>
<proteinExistence type="predicted"/>
<evidence type="ECO:0000313" key="3">
    <source>
        <dbReference type="EMBL" id="PIR70357.1"/>
    </source>
</evidence>
<dbReference type="AlphaFoldDB" id="A0A2H0TFM4"/>
<gene>
    <name evidence="3" type="ORF">COU46_01960</name>
</gene>
<feature type="transmembrane region" description="Helical" evidence="2">
    <location>
        <begin position="69"/>
        <end position="89"/>
    </location>
</feature>
<comment type="caution">
    <text evidence="3">The sequence shown here is derived from an EMBL/GenBank/DDBJ whole genome shotgun (WGS) entry which is preliminary data.</text>
</comment>
<name>A0A2H0TFM4_9BACT</name>
<sequence>MSDVVIRKKPTVAKEASIKSAPEIKKEKTPPAKSSFGKTASSKNFIARSPRSPFVEKPFKISQFRFKKYFIIAGALVFIGAGVFVLGYLSSVSVEVIPRQEFFLVDASLRSAFSDPSVIPLETIYLEEKNNMSRVTSGLEEISEKASGQIVIFNTYNSQPQVLVRRTRFETPDGKIYRIAKSIRVPGAKVEGGEIKPSSIEVTVFADDAGEDYNIGLSDFTIPGFKGSDKYDKIYARSKTPMSGGFRGTAQVVSADDIKTLESDLKSNLSENLLGRVKTQLPEGFIIPVDAFRVVVKESNFSAKTGERADTLNAGMTISFEGFAIRYSEIEKSLNERYLTSEPEGAVQIVNLKDLNYILEDINFDNKSMVLNVKGQVHAAWVVDKDSLISDLLVAKRGQRMEVFSRYSAIKDAKIVYSPSWWPFFPDQKEKVNINMTFIQFFQ</sequence>
<dbReference type="EMBL" id="PFCN01000023">
    <property type="protein sequence ID" value="PIR70357.1"/>
    <property type="molecule type" value="Genomic_DNA"/>
</dbReference>
<dbReference type="Proteomes" id="UP000229383">
    <property type="component" value="Unassembled WGS sequence"/>
</dbReference>
<feature type="region of interest" description="Disordered" evidence="1">
    <location>
        <begin position="17"/>
        <end position="41"/>
    </location>
</feature>
<keyword evidence="2" id="KW-1133">Transmembrane helix</keyword>